<keyword evidence="6 8" id="KW-0139">CF(1)</keyword>
<accession>A0ABY8ECU7</accession>
<dbReference type="Proteomes" id="UP001222800">
    <property type="component" value="Chromosome"/>
</dbReference>
<proteinExistence type="inferred from homology"/>
<dbReference type="Gene3D" id="3.30.2320.30">
    <property type="entry name" value="ATP synthase, E subunit, C-terminal"/>
    <property type="match status" value="1"/>
</dbReference>
<evidence type="ECO:0000256" key="7">
    <source>
        <dbReference type="ARBA" id="ARBA00023310"/>
    </source>
</evidence>
<keyword evidence="7 8" id="KW-0066">ATP synthesis</keyword>
<dbReference type="PANTHER" id="PTHR11910">
    <property type="entry name" value="ATP SYNTHASE DELTA CHAIN"/>
    <property type="match status" value="1"/>
</dbReference>
<dbReference type="NCBIfam" id="TIGR01145">
    <property type="entry name" value="ATP_synt_delta"/>
    <property type="match status" value="1"/>
</dbReference>
<comment type="function">
    <text evidence="8">F(1)F(0) ATP synthase produces ATP from ADP in the presence of a proton or sodium gradient. F-type ATPases consist of two structural domains, F(1) containing the extramembraneous catalytic core and F(0) containing the membrane proton channel, linked together by a central stalk and a peripheral stalk. During catalysis, ATP synthesis in the catalytic domain of F(1) is coupled via a rotary mechanism of the central stalk subunits to proton translocation.</text>
</comment>
<keyword evidence="10" id="KW-1185">Reference proteome</keyword>
<dbReference type="InterPro" id="IPR038495">
    <property type="entry name" value="ATPase_E_C"/>
</dbReference>
<dbReference type="PROSITE" id="PS00389">
    <property type="entry name" value="ATPASE_DELTA"/>
    <property type="match status" value="1"/>
</dbReference>
<evidence type="ECO:0000256" key="8">
    <source>
        <dbReference type="HAMAP-Rule" id="MF_01416"/>
    </source>
</evidence>
<comment type="similarity">
    <text evidence="8">Belongs to the ATPase delta chain family.</text>
</comment>
<evidence type="ECO:0000256" key="6">
    <source>
        <dbReference type="ARBA" id="ARBA00023196"/>
    </source>
</evidence>
<evidence type="ECO:0000256" key="4">
    <source>
        <dbReference type="ARBA" id="ARBA00023065"/>
    </source>
</evidence>
<evidence type="ECO:0000313" key="10">
    <source>
        <dbReference type="Proteomes" id="UP001222800"/>
    </source>
</evidence>
<dbReference type="Pfam" id="PF00213">
    <property type="entry name" value="OSCP"/>
    <property type="match status" value="1"/>
</dbReference>
<keyword evidence="8" id="KW-1003">Cell membrane</keyword>
<comment type="subcellular location">
    <subcellularLocation>
        <location evidence="8">Cell membrane</location>
        <topology evidence="8">Peripheral membrane protein</topology>
    </subcellularLocation>
    <subcellularLocation>
        <location evidence="1">Membrane</location>
    </subcellularLocation>
</comment>
<keyword evidence="4 8" id="KW-0406">Ion transport</keyword>
<dbReference type="InterPro" id="IPR020781">
    <property type="entry name" value="ATPase_OSCP/d_CS"/>
</dbReference>
<evidence type="ECO:0000313" key="9">
    <source>
        <dbReference type="EMBL" id="WFD10606.1"/>
    </source>
</evidence>
<keyword evidence="5 8" id="KW-0472">Membrane</keyword>
<evidence type="ECO:0000256" key="3">
    <source>
        <dbReference type="ARBA" id="ARBA00022781"/>
    </source>
</evidence>
<dbReference type="RefSeq" id="WP_277732573.1">
    <property type="nucleotide sequence ID" value="NZ_CP120733.1"/>
</dbReference>
<keyword evidence="3 8" id="KW-0375">Hydrogen ion transport</keyword>
<dbReference type="PRINTS" id="PR00125">
    <property type="entry name" value="ATPASEDELTA"/>
</dbReference>
<protein>
    <recommendedName>
        <fullName evidence="8">ATP synthase subunit delta</fullName>
    </recommendedName>
    <alternativeName>
        <fullName evidence="8">ATP synthase F(1) sector subunit delta</fullName>
    </alternativeName>
    <alternativeName>
        <fullName evidence="8">F-type ATPase subunit delta</fullName>
        <shortName evidence="8">F-ATPase subunit delta</shortName>
    </alternativeName>
</protein>
<dbReference type="InterPro" id="IPR026015">
    <property type="entry name" value="ATP_synth_OSCP/delta_N_sf"/>
</dbReference>
<evidence type="ECO:0000256" key="2">
    <source>
        <dbReference type="ARBA" id="ARBA00022448"/>
    </source>
</evidence>
<name>A0ABY8ECU7_9FIRM</name>
<dbReference type="Gene3D" id="1.10.520.20">
    <property type="entry name" value="N-terminal domain of the delta subunit of the F1F0-ATP synthase"/>
    <property type="match status" value="1"/>
</dbReference>
<gene>
    <name evidence="8" type="primary">atpH</name>
    <name evidence="9" type="ORF">P4S50_00610</name>
</gene>
<dbReference type="EMBL" id="CP120733">
    <property type="protein sequence ID" value="WFD10606.1"/>
    <property type="molecule type" value="Genomic_DNA"/>
</dbReference>
<dbReference type="HAMAP" id="MF_01416">
    <property type="entry name" value="ATP_synth_delta_bact"/>
    <property type="match status" value="1"/>
</dbReference>
<dbReference type="InterPro" id="IPR000711">
    <property type="entry name" value="ATPase_OSCP/dsu"/>
</dbReference>
<organism evidence="9 10">
    <name type="scientific">Tepidibacter hydrothermalis</name>
    <dbReference type="NCBI Taxonomy" id="3036126"/>
    <lineage>
        <taxon>Bacteria</taxon>
        <taxon>Bacillati</taxon>
        <taxon>Bacillota</taxon>
        <taxon>Clostridia</taxon>
        <taxon>Peptostreptococcales</taxon>
        <taxon>Peptostreptococcaceae</taxon>
        <taxon>Tepidibacter</taxon>
    </lineage>
</organism>
<reference evidence="9 10" key="1">
    <citation type="submission" date="2023-03" db="EMBL/GenBank/DDBJ databases">
        <title>Complete genome sequence of Tepidibacter sp. SWIR-1, isolated from a deep-sea hydrothermal vent.</title>
        <authorList>
            <person name="Li X."/>
        </authorList>
    </citation>
    <scope>NUCLEOTIDE SEQUENCE [LARGE SCALE GENOMIC DNA]</scope>
    <source>
        <strain evidence="9 10">SWIR-1</strain>
    </source>
</reference>
<keyword evidence="2 8" id="KW-0813">Transport</keyword>
<dbReference type="SUPFAM" id="SSF160527">
    <property type="entry name" value="V-type ATPase subunit E-like"/>
    <property type="match status" value="1"/>
</dbReference>
<evidence type="ECO:0000256" key="1">
    <source>
        <dbReference type="ARBA" id="ARBA00004370"/>
    </source>
</evidence>
<dbReference type="SUPFAM" id="SSF47928">
    <property type="entry name" value="N-terminal domain of the delta subunit of the F1F0-ATP synthase"/>
    <property type="match status" value="1"/>
</dbReference>
<sequence length="180" mass="19998">MAKLVASRYANALFEVGISEGTTASLNDDLKVIVDLFNENDDFLKILKAPLISKEEKKALVENIYQDKTSLEMMNFLKVLIDKDRIGIIDEIFIEFNALINESNNILEAVAITAVPMSQKDLNNLKAKLSESKGKNIILTNEVDESVIGGVLVKMGNEEIDGTIKTRLEKLKDQLSQIIA</sequence>
<evidence type="ECO:0000256" key="5">
    <source>
        <dbReference type="ARBA" id="ARBA00023136"/>
    </source>
</evidence>
<dbReference type="NCBIfam" id="NF004403">
    <property type="entry name" value="PRK05758.2-4"/>
    <property type="match status" value="1"/>
</dbReference>
<comment type="function">
    <text evidence="8">This protein is part of the stalk that links CF(0) to CF(1). It either transmits conformational changes from CF(0) to CF(1) or is implicated in proton conduction.</text>
</comment>